<dbReference type="RefSeq" id="WP_182559157.1">
    <property type="nucleotide sequence ID" value="NZ_JACGWT010000002.1"/>
</dbReference>
<dbReference type="SUPFAM" id="SSF46785">
    <property type="entry name" value="Winged helix' DNA-binding domain"/>
    <property type="match status" value="1"/>
</dbReference>
<evidence type="ECO:0000313" key="4">
    <source>
        <dbReference type="EMBL" id="MBA8793554.1"/>
    </source>
</evidence>
<dbReference type="CDD" id="cd00090">
    <property type="entry name" value="HTH_ARSR"/>
    <property type="match status" value="1"/>
</dbReference>
<dbReference type="Pfam" id="PF12802">
    <property type="entry name" value="MarR_2"/>
    <property type="match status" value="1"/>
</dbReference>
<evidence type="ECO:0000259" key="3">
    <source>
        <dbReference type="Pfam" id="PF12802"/>
    </source>
</evidence>
<dbReference type="GO" id="GO:0003700">
    <property type="term" value="F:DNA-binding transcription factor activity"/>
    <property type="evidence" value="ECO:0007669"/>
    <property type="project" value="InterPro"/>
</dbReference>
<dbReference type="CDD" id="cd23763">
    <property type="entry name" value="ASKHA_ATPase_ROK"/>
    <property type="match status" value="1"/>
</dbReference>
<name>A0A7W3IQV3_9ACTN</name>
<feature type="region of interest" description="Disordered" evidence="2">
    <location>
        <begin position="395"/>
        <end position="451"/>
    </location>
</feature>
<protein>
    <submittedName>
        <fullName evidence="4">Putative NBD/HSP70 family sugar kinase</fullName>
    </submittedName>
</protein>
<dbReference type="InterPro" id="IPR000835">
    <property type="entry name" value="HTH_MarR-typ"/>
</dbReference>
<comment type="similarity">
    <text evidence="1">Belongs to the ROK (NagC/XylR) family.</text>
</comment>
<evidence type="ECO:0000256" key="2">
    <source>
        <dbReference type="SAM" id="MobiDB-lite"/>
    </source>
</evidence>
<dbReference type="Proteomes" id="UP000523079">
    <property type="component" value="Unassembled WGS sequence"/>
</dbReference>
<dbReference type="InterPro" id="IPR036390">
    <property type="entry name" value="WH_DNA-bd_sf"/>
</dbReference>
<dbReference type="PANTHER" id="PTHR18964:SF149">
    <property type="entry name" value="BIFUNCTIONAL UDP-N-ACETYLGLUCOSAMINE 2-EPIMERASE_N-ACETYLMANNOSAMINE KINASE"/>
    <property type="match status" value="1"/>
</dbReference>
<dbReference type="Pfam" id="PF00480">
    <property type="entry name" value="ROK"/>
    <property type="match status" value="1"/>
</dbReference>
<gene>
    <name evidence="4" type="ORF">FHX74_001159</name>
</gene>
<feature type="domain" description="HTH marR-type" evidence="3">
    <location>
        <begin position="15"/>
        <end position="61"/>
    </location>
</feature>
<keyword evidence="4" id="KW-0808">Transferase</keyword>
<accession>A0A7W3IQV3</accession>
<dbReference type="GO" id="GO:0016301">
    <property type="term" value="F:kinase activity"/>
    <property type="evidence" value="ECO:0007669"/>
    <property type="project" value="UniProtKB-KW"/>
</dbReference>
<organism evidence="4 5">
    <name type="scientific">Microlunatus kandeliicorticis</name>
    <dbReference type="NCBI Taxonomy" id="1759536"/>
    <lineage>
        <taxon>Bacteria</taxon>
        <taxon>Bacillati</taxon>
        <taxon>Actinomycetota</taxon>
        <taxon>Actinomycetes</taxon>
        <taxon>Propionibacteriales</taxon>
        <taxon>Propionibacteriaceae</taxon>
        <taxon>Microlunatus</taxon>
    </lineage>
</organism>
<dbReference type="SUPFAM" id="SSF53067">
    <property type="entry name" value="Actin-like ATPase domain"/>
    <property type="match status" value="1"/>
</dbReference>
<comment type="caution">
    <text evidence="4">The sequence shown here is derived from an EMBL/GenBank/DDBJ whole genome shotgun (WGS) entry which is preliminary data.</text>
</comment>
<dbReference type="InterPro" id="IPR036388">
    <property type="entry name" value="WH-like_DNA-bd_sf"/>
</dbReference>
<dbReference type="Gene3D" id="1.10.10.10">
    <property type="entry name" value="Winged helix-like DNA-binding domain superfamily/Winged helix DNA-binding domain"/>
    <property type="match status" value="1"/>
</dbReference>
<dbReference type="EMBL" id="JACGWT010000002">
    <property type="protein sequence ID" value="MBA8793554.1"/>
    <property type="molecule type" value="Genomic_DNA"/>
</dbReference>
<dbReference type="InterPro" id="IPR043129">
    <property type="entry name" value="ATPase_NBD"/>
</dbReference>
<evidence type="ECO:0000256" key="1">
    <source>
        <dbReference type="ARBA" id="ARBA00006479"/>
    </source>
</evidence>
<keyword evidence="5" id="KW-1185">Reference proteome</keyword>
<proteinExistence type="inferred from homology"/>
<reference evidence="4 5" key="1">
    <citation type="submission" date="2020-07" db="EMBL/GenBank/DDBJ databases">
        <title>Sequencing the genomes of 1000 actinobacteria strains.</title>
        <authorList>
            <person name="Klenk H.-P."/>
        </authorList>
    </citation>
    <scope>NUCLEOTIDE SEQUENCE [LARGE SCALE GENOMIC DNA]</scope>
    <source>
        <strain evidence="4 5">DSM 100723</strain>
    </source>
</reference>
<keyword evidence="4" id="KW-0418">Kinase</keyword>
<feature type="compositionally biased region" description="Basic and acidic residues" evidence="2">
    <location>
        <begin position="404"/>
        <end position="415"/>
    </location>
</feature>
<dbReference type="PANTHER" id="PTHR18964">
    <property type="entry name" value="ROK (REPRESSOR, ORF, KINASE) FAMILY"/>
    <property type="match status" value="1"/>
</dbReference>
<dbReference type="Gene3D" id="3.30.420.40">
    <property type="match status" value="2"/>
</dbReference>
<dbReference type="InterPro" id="IPR011991">
    <property type="entry name" value="ArsR-like_HTH"/>
</dbReference>
<evidence type="ECO:0000313" key="5">
    <source>
        <dbReference type="Proteomes" id="UP000523079"/>
    </source>
</evidence>
<dbReference type="InterPro" id="IPR000600">
    <property type="entry name" value="ROK"/>
</dbReference>
<sequence>MGGPRVLRAINDRAALFALLRHGPLTRIELEQRIGLSKPAAAELLRRLEQAELVRRAGHRENGGPGPNAQLWSVNPDAGFAAGVDVRPSGMSVGIADLTGTVRVERHQEITPDRDPLPVLRRLMRSAVRAARLGADDLRRTVVGISGSIDPVTGRLEYAQHMPAWLGFDVPGRLSAALGMPVTVENDVNLVAIGESLQGAARGYRDVVLLWMGEGVAAGLIVDGRLHRGSRGGAGELDLAPIGAGGQALADLLESERVRELALRHKIVAAHGRAAVRAAADRVEDAPAVPPAPPARTAPPVTGLTPLRAERFLDDLADRIAQGLVGAVALLDPELVLLGGDIGQSGGHPVARRVAERLHGATAHRPVVRAVGERFASVLDGATAVAVHQLRDLVFGDPTGPPGDETHDPGDRPRVLADLGWSTRPLSADAPPAARHDTLTATAQQHREAPA</sequence>
<dbReference type="AlphaFoldDB" id="A0A7W3IQV3"/>